<gene>
    <name evidence="1" type="ORF">GBAR_LOCUS26984</name>
</gene>
<reference evidence="1" key="1">
    <citation type="submission" date="2023-03" db="EMBL/GenBank/DDBJ databases">
        <authorList>
            <person name="Steffen K."/>
            <person name="Cardenas P."/>
        </authorList>
    </citation>
    <scope>NUCLEOTIDE SEQUENCE</scope>
</reference>
<dbReference type="AlphaFoldDB" id="A0AA35TK05"/>
<dbReference type="EMBL" id="CASHTH010003768">
    <property type="protein sequence ID" value="CAI8048993.1"/>
    <property type="molecule type" value="Genomic_DNA"/>
</dbReference>
<name>A0AA35TK05_GEOBA</name>
<dbReference type="Proteomes" id="UP001174909">
    <property type="component" value="Unassembled WGS sequence"/>
</dbReference>
<evidence type="ECO:0000313" key="1">
    <source>
        <dbReference type="EMBL" id="CAI8048993.1"/>
    </source>
</evidence>
<protein>
    <recommendedName>
        <fullName evidence="3">Reverse transcriptase domain-containing protein</fullName>
    </recommendedName>
</protein>
<organism evidence="1 2">
    <name type="scientific">Geodia barretti</name>
    <name type="common">Barrett's horny sponge</name>
    <dbReference type="NCBI Taxonomy" id="519541"/>
    <lineage>
        <taxon>Eukaryota</taxon>
        <taxon>Metazoa</taxon>
        <taxon>Porifera</taxon>
        <taxon>Demospongiae</taxon>
        <taxon>Heteroscleromorpha</taxon>
        <taxon>Tetractinellida</taxon>
        <taxon>Astrophorina</taxon>
        <taxon>Geodiidae</taxon>
        <taxon>Geodia</taxon>
    </lineage>
</organism>
<proteinExistence type="predicted"/>
<comment type="caution">
    <text evidence="1">The sequence shown here is derived from an EMBL/GenBank/DDBJ whole genome shotgun (WGS) entry which is preliminary data.</text>
</comment>
<evidence type="ECO:0008006" key="3">
    <source>
        <dbReference type="Google" id="ProtNLM"/>
    </source>
</evidence>
<sequence length="81" mass="8995">MFAGALCYADDIVILAPCASALRLVLDICSLYAHDHGLLFNASTTQLCFHSCKNRRFLPLNNTGSHIRMKSYILDMCCPLT</sequence>
<accession>A0AA35TK05</accession>
<keyword evidence="2" id="KW-1185">Reference proteome</keyword>
<evidence type="ECO:0000313" key="2">
    <source>
        <dbReference type="Proteomes" id="UP001174909"/>
    </source>
</evidence>